<dbReference type="EMBL" id="CP016076">
    <property type="protein sequence ID" value="APU12289.1"/>
    <property type="molecule type" value="Genomic_DNA"/>
</dbReference>
<protein>
    <recommendedName>
        <fullName evidence="3">PE domain-containing protein</fullName>
    </recommendedName>
</protein>
<reference evidence="2" key="1">
    <citation type="submission" date="2016-06" db="EMBL/GenBank/DDBJ databases">
        <title>Complete genome sequence of Actinoalloteichus fjordicus DSM 46855 (=ADI127-17), type strain of the new species Actinoalloteichus fjordicus.</title>
        <authorList>
            <person name="Ruckert C."/>
            <person name="Nouioui I."/>
            <person name="Willmese J."/>
            <person name="van Wezel G."/>
            <person name="Klenk H.-P."/>
            <person name="Kalinowski J."/>
            <person name="Zotchev S.B."/>
        </authorList>
    </citation>
    <scope>NUCLEOTIDE SEQUENCE [LARGE SCALE GENOMIC DNA]</scope>
    <source>
        <strain evidence="2">ADI127-7</strain>
    </source>
</reference>
<organism evidence="1 2">
    <name type="scientific">Actinoalloteichus fjordicus</name>
    <dbReference type="NCBI Taxonomy" id="1612552"/>
    <lineage>
        <taxon>Bacteria</taxon>
        <taxon>Bacillati</taxon>
        <taxon>Actinomycetota</taxon>
        <taxon>Actinomycetes</taxon>
        <taxon>Pseudonocardiales</taxon>
        <taxon>Pseudonocardiaceae</taxon>
        <taxon>Actinoalloteichus</taxon>
    </lineage>
</organism>
<evidence type="ECO:0000313" key="2">
    <source>
        <dbReference type="Proteomes" id="UP000185511"/>
    </source>
</evidence>
<evidence type="ECO:0000313" key="1">
    <source>
        <dbReference type="EMBL" id="APU12289.1"/>
    </source>
</evidence>
<gene>
    <name evidence="1" type="ORF">UA74_00980</name>
</gene>
<dbReference type="RefSeq" id="WP_157433925.1">
    <property type="nucleotide sequence ID" value="NZ_CP016076.1"/>
</dbReference>
<dbReference type="AlphaFoldDB" id="A0AAC9PPQ2"/>
<evidence type="ECO:0008006" key="3">
    <source>
        <dbReference type="Google" id="ProtNLM"/>
    </source>
</evidence>
<proteinExistence type="predicted"/>
<accession>A0AAC9PPQ2</accession>
<name>A0AAC9PPQ2_9PSEU</name>
<keyword evidence="2" id="KW-1185">Reference proteome</keyword>
<sequence length="113" mass="12348">MSDGYEIDLERAPQILANLKEARWEVMRLLTAAGQLAAISFRGSDMVSRHATAEMHALTLDPANGSLFQAVESYLQAIDDQIASLEQTLLNYHTIEELNSITGVPIGMSEVGD</sequence>
<dbReference type="KEGG" id="acad:UA74_00980"/>
<dbReference type="Proteomes" id="UP000185511">
    <property type="component" value="Chromosome"/>
</dbReference>